<organism evidence="2 3">
    <name type="scientific">Protopolystoma xenopodis</name>
    <dbReference type="NCBI Taxonomy" id="117903"/>
    <lineage>
        <taxon>Eukaryota</taxon>
        <taxon>Metazoa</taxon>
        <taxon>Spiralia</taxon>
        <taxon>Lophotrochozoa</taxon>
        <taxon>Platyhelminthes</taxon>
        <taxon>Monogenea</taxon>
        <taxon>Polyopisthocotylea</taxon>
        <taxon>Polystomatidea</taxon>
        <taxon>Polystomatidae</taxon>
        <taxon>Protopolystoma</taxon>
    </lineage>
</organism>
<evidence type="ECO:0000256" key="1">
    <source>
        <dbReference type="SAM" id="MobiDB-lite"/>
    </source>
</evidence>
<keyword evidence="3" id="KW-1185">Reference proteome</keyword>
<comment type="caution">
    <text evidence="2">The sequence shown here is derived from an EMBL/GenBank/DDBJ whole genome shotgun (WGS) entry which is preliminary data.</text>
</comment>
<feature type="region of interest" description="Disordered" evidence="1">
    <location>
        <begin position="163"/>
        <end position="183"/>
    </location>
</feature>
<proteinExistence type="predicted"/>
<accession>A0A3S5CQ80</accession>
<dbReference type="AlphaFoldDB" id="A0A3S5CQ80"/>
<reference evidence="2" key="1">
    <citation type="submission" date="2018-11" db="EMBL/GenBank/DDBJ databases">
        <authorList>
            <consortium name="Pathogen Informatics"/>
        </authorList>
    </citation>
    <scope>NUCLEOTIDE SEQUENCE</scope>
</reference>
<sequence>MKLTDGSSSEDQFGTSRPAYTNKLGGPWLLSKMGFTRHVECEVEEPREQTMSPDQVRVERVLVRLSRREQIAAQQRPRSLGKEDHSTESTKCRRGVAVATVGDGFSCAAGPGHGLALMVLCTKVGIPLNGGRPNEPSRRTCFYKCQVKSDISNRPLFLSVLATGSSRRSHPPSSGDGNVRHRTVDLVPSRQSTCGHDRAAKMGSCQLGTSSVPSRAHTHTE</sequence>
<gene>
    <name evidence="2" type="ORF">PXEA_LOCUS32735</name>
</gene>
<evidence type="ECO:0000313" key="3">
    <source>
        <dbReference type="Proteomes" id="UP000784294"/>
    </source>
</evidence>
<dbReference type="EMBL" id="CAAALY010260740">
    <property type="protein sequence ID" value="VEL39295.1"/>
    <property type="molecule type" value="Genomic_DNA"/>
</dbReference>
<evidence type="ECO:0000313" key="2">
    <source>
        <dbReference type="EMBL" id="VEL39295.1"/>
    </source>
</evidence>
<protein>
    <submittedName>
        <fullName evidence="2">Uncharacterized protein</fullName>
    </submittedName>
</protein>
<dbReference type="Proteomes" id="UP000784294">
    <property type="component" value="Unassembled WGS sequence"/>
</dbReference>
<name>A0A3S5CQ80_9PLAT</name>